<dbReference type="InterPro" id="IPR004154">
    <property type="entry name" value="Anticodon-bd"/>
</dbReference>
<dbReference type="GO" id="GO:0004821">
    <property type="term" value="F:histidine-tRNA ligase activity"/>
    <property type="evidence" value="ECO:0007669"/>
    <property type="project" value="UniProtKB-EC"/>
</dbReference>
<evidence type="ECO:0000256" key="7">
    <source>
        <dbReference type="ARBA" id="ARBA00023146"/>
    </source>
</evidence>
<dbReference type="CDD" id="cd00859">
    <property type="entry name" value="HisRS_anticodon"/>
    <property type="match status" value="1"/>
</dbReference>
<keyword evidence="6" id="KW-0648">Protein biosynthesis</keyword>
<evidence type="ECO:0000256" key="4">
    <source>
        <dbReference type="ARBA" id="ARBA00022741"/>
    </source>
</evidence>
<dbReference type="InterPro" id="IPR006195">
    <property type="entry name" value="aa-tRNA-synth_II"/>
</dbReference>
<dbReference type="PANTHER" id="PTHR43707:SF1">
    <property type="entry name" value="HISTIDINE--TRNA LIGASE, MITOCHONDRIAL-RELATED"/>
    <property type="match status" value="1"/>
</dbReference>
<evidence type="ECO:0000256" key="9">
    <source>
        <dbReference type="ARBA" id="ARBA00047639"/>
    </source>
</evidence>
<dbReference type="NCBIfam" id="TIGR00442">
    <property type="entry name" value="hisS"/>
    <property type="match status" value="1"/>
</dbReference>
<dbReference type="PANTHER" id="PTHR43707">
    <property type="entry name" value="HISTIDYL-TRNA SYNTHETASE"/>
    <property type="match status" value="1"/>
</dbReference>
<evidence type="ECO:0000256" key="6">
    <source>
        <dbReference type="ARBA" id="ARBA00022917"/>
    </source>
</evidence>
<dbReference type="CDD" id="cd00773">
    <property type="entry name" value="HisRS-like_core"/>
    <property type="match status" value="1"/>
</dbReference>
<dbReference type="Gene3D" id="3.40.50.800">
    <property type="entry name" value="Anticodon-binding domain"/>
    <property type="match status" value="1"/>
</dbReference>
<comment type="similarity">
    <text evidence="1">Belongs to the class-II aminoacyl-tRNA synthetase family.</text>
</comment>
<dbReference type="Gene3D" id="3.30.930.10">
    <property type="entry name" value="Bira Bifunctional Protein, Domain 2"/>
    <property type="match status" value="1"/>
</dbReference>
<evidence type="ECO:0000256" key="8">
    <source>
        <dbReference type="ARBA" id="ARBA00030619"/>
    </source>
</evidence>
<sequence length="436" mass="48381">MTETRREQFQALRGMRDILPPESARRRALTAQFIAQCESADYHEVVPPLVEDLGVFLRVGEATDVVTKEMYDFVDKDQTRIALRPEMTAGVVRAFVQHRPLLPWKVFYAGTNFRHERPQKGRYRMFDQFGIEALGVDDADLDVEVIALASRFFESIGLRQVTLLINSLGEHEDRERYTEAVRQYLLSRRDDLSEASQVTLERNPLRVLDSKRAEDRQIIRDAPLVADYLSAESAAHYARVLSGLDAIGVSYTEDPRLVRGLDYYRRTTFEFAAEALDSAQNAIGGGGRYDGLAEAMGGPATDGIGFALGVDRILLACDAEGVFTPESAGLEVFVIDTVSGEAARDITHQLRAAGISADRRFGGGSMKSQMKSADRSGARFALIVGEDELAVDEVTLRPMLGRPADGEQRRVGRSDLLGELNRYCGQIDPTNPRTIS</sequence>
<feature type="domain" description="Aminoacyl-transfer RNA synthetases class-II family profile" evidence="10">
    <location>
        <begin position="38"/>
        <end position="325"/>
    </location>
</feature>
<dbReference type="GO" id="GO:0006427">
    <property type="term" value="P:histidyl-tRNA aminoacylation"/>
    <property type="evidence" value="ECO:0007669"/>
    <property type="project" value="InterPro"/>
</dbReference>
<evidence type="ECO:0000313" key="11">
    <source>
        <dbReference type="EMBL" id="CAB4755300.1"/>
    </source>
</evidence>
<keyword evidence="3" id="KW-0436">Ligase</keyword>
<comment type="catalytic activity">
    <reaction evidence="9">
        <text>tRNA(His) + L-histidine + ATP = L-histidyl-tRNA(His) + AMP + diphosphate + H(+)</text>
        <dbReference type="Rhea" id="RHEA:17313"/>
        <dbReference type="Rhea" id="RHEA-COMP:9665"/>
        <dbReference type="Rhea" id="RHEA-COMP:9689"/>
        <dbReference type="ChEBI" id="CHEBI:15378"/>
        <dbReference type="ChEBI" id="CHEBI:30616"/>
        <dbReference type="ChEBI" id="CHEBI:33019"/>
        <dbReference type="ChEBI" id="CHEBI:57595"/>
        <dbReference type="ChEBI" id="CHEBI:78442"/>
        <dbReference type="ChEBI" id="CHEBI:78527"/>
        <dbReference type="ChEBI" id="CHEBI:456215"/>
        <dbReference type="EC" id="6.1.1.21"/>
    </reaction>
</comment>
<dbReference type="PROSITE" id="PS50862">
    <property type="entry name" value="AA_TRNA_LIGASE_II"/>
    <property type="match status" value="1"/>
</dbReference>
<evidence type="ECO:0000256" key="1">
    <source>
        <dbReference type="ARBA" id="ARBA00008226"/>
    </source>
</evidence>
<dbReference type="InterPro" id="IPR015807">
    <property type="entry name" value="His-tRNA-ligase"/>
</dbReference>
<dbReference type="HAMAP" id="MF_00127">
    <property type="entry name" value="His_tRNA_synth"/>
    <property type="match status" value="1"/>
</dbReference>
<reference evidence="11" key="1">
    <citation type="submission" date="2020-05" db="EMBL/GenBank/DDBJ databases">
        <authorList>
            <person name="Chiriac C."/>
            <person name="Salcher M."/>
            <person name="Ghai R."/>
            <person name="Kavagutti S V."/>
        </authorList>
    </citation>
    <scope>NUCLEOTIDE SEQUENCE</scope>
</reference>
<evidence type="ECO:0000259" key="10">
    <source>
        <dbReference type="PROSITE" id="PS50862"/>
    </source>
</evidence>
<proteinExistence type="inferred from homology"/>
<dbReference type="InterPro" id="IPR033656">
    <property type="entry name" value="HisRS_anticodon"/>
</dbReference>
<evidence type="ECO:0000313" key="12">
    <source>
        <dbReference type="EMBL" id="CAB4891492.1"/>
    </source>
</evidence>
<dbReference type="InterPro" id="IPR045864">
    <property type="entry name" value="aa-tRNA-synth_II/BPL/LPL"/>
</dbReference>
<dbReference type="InterPro" id="IPR004516">
    <property type="entry name" value="HisRS/HisZ"/>
</dbReference>
<dbReference type="EMBL" id="CAFBMG010000013">
    <property type="protein sequence ID" value="CAB4891492.1"/>
    <property type="molecule type" value="Genomic_DNA"/>
</dbReference>
<dbReference type="PIRSF" id="PIRSF001549">
    <property type="entry name" value="His-tRNA_synth"/>
    <property type="match status" value="1"/>
</dbReference>
<dbReference type="AlphaFoldDB" id="A0A6J6U5Q2"/>
<dbReference type="InterPro" id="IPR036621">
    <property type="entry name" value="Anticodon-bd_dom_sf"/>
</dbReference>
<dbReference type="GO" id="GO:0005737">
    <property type="term" value="C:cytoplasm"/>
    <property type="evidence" value="ECO:0007669"/>
    <property type="project" value="InterPro"/>
</dbReference>
<protein>
    <recommendedName>
        <fullName evidence="2">histidine--tRNA ligase</fullName>
        <ecNumber evidence="2">6.1.1.21</ecNumber>
    </recommendedName>
    <alternativeName>
        <fullName evidence="8">Histidyl-tRNA synthetase</fullName>
    </alternativeName>
</protein>
<dbReference type="EMBL" id="CAEZYU010000106">
    <property type="protein sequence ID" value="CAB4755300.1"/>
    <property type="molecule type" value="Genomic_DNA"/>
</dbReference>
<accession>A0A6J6U5Q2</accession>
<dbReference type="Pfam" id="PF03129">
    <property type="entry name" value="HGTP_anticodon"/>
    <property type="match status" value="1"/>
</dbReference>
<name>A0A6J6U5Q2_9ZZZZ</name>
<keyword evidence="4" id="KW-0547">Nucleotide-binding</keyword>
<evidence type="ECO:0000256" key="3">
    <source>
        <dbReference type="ARBA" id="ARBA00022598"/>
    </source>
</evidence>
<keyword evidence="7" id="KW-0030">Aminoacyl-tRNA synthetase</keyword>
<dbReference type="EC" id="6.1.1.21" evidence="2"/>
<organism evidence="11">
    <name type="scientific">freshwater metagenome</name>
    <dbReference type="NCBI Taxonomy" id="449393"/>
    <lineage>
        <taxon>unclassified sequences</taxon>
        <taxon>metagenomes</taxon>
        <taxon>ecological metagenomes</taxon>
    </lineage>
</organism>
<dbReference type="GO" id="GO:0005524">
    <property type="term" value="F:ATP binding"/>
    <property type="evidence" value="ECO:0007669"/>
    <property type="project" value="UniProtKB-KW"/>
</dbReference>
<gene>
    <name evidence="11" type="ORF">UFOPK2766_01875</name>
    <name evidence="12" type="ORF">UFOPK3519_00304</name>
</gene>
<dbReference type="SUPFAM" id="SSF55681">
    <property type="entry name" value="Class II aaRS and biotin synthetases"/>
    <property type="match status" value="1"/>
</dbReference>
<dbReference type="Pfam" id="PF13393">
    <property type="entry name" value="tRNA-synt_His"/>
    <property type="match status" value="1"/>
</dbReference>
<keyword evidence="5" id="KW-0067">ATP-binding</keyword>
<dbReference type="SUPFAM" id="SSF52954">
    <property type="entry name" value="Class II aaRS ABD-related"/>
    <property type="match status" value="1"/>
</dbReference>
<evidence type="ECO:0000256" key="2">
    <source>
        <dbReference type="ARBA" id="ARBA00012815"/>
    </source>
</evidence>
<dbReference type="InterPro" id="IPR041715">
    <property type="entry name" value="HisRS-like_core"/>
</dbReference>
<evidence type="ECO:0000256" key="5">
    <source>
        <dbReference type="ARBA" id="ARBA00022840"/>
    </source>
</evidence>